<dbReference type="AlphaFoldDB" id="H1HIN8"/>
<evidence type="ECO:0000259" key="1">
    <source>
        <dbReference type="Pfam" id="PF13280"/>
    </source>
</evidence>
<protein>
    <recommendedName>
        <fullName evidence="1">WYL domain-containing protein</fullName>
    </recommendedName>
</protein>
<accession>H1HIN8</accession>
<comment type="caution">
    <text evidence="2">The sequence shown here is derived from an EMBL/GenBank/DDBJ whole genome shotgun (WGS) entry which is preliminary data.</text>
</comment>
<keyword evidence="3" id="KW-1185">Reference proteome</keyword>
<dbReference type="STRING" id="999422.HMPREF9944_00032"/>
<dbReference type="PANTHER" id="PTHR34580:SF9">
    <property type="entry name" value="SLL5097 PROTEIN"/>
    <property type="match status" value="1"/>
</dbReference>
<organism evidence="2 3">
    <name type="scientific">Segatella maculosa OT 289</name>
    <dbReference type="NCBI Taxonomy" id="999422"/>
    <lineage>
        <taxon>Bacteria</taxon>
        <taxon>Pseudomonadati</taxon>
        <taxon>Bacteroidota</taxon>
        <taxon>Bacteroidia</taxon>
        <taxon>Bacteroidales</taxon>
        <taxon>Prevotellaceae</taxon>
        <taxon>Segatella</taxon>
    </lineage>
</organism>
<gene>
    <name evidence="2" type="ORF">HMPREF9944_00032</name>
</gene>
<proteinExistence type="predicted"/>
<dbReference type="HOGENOM" id="CLU_041141_6_2_10"/>
<evidence type="ECO:0000313" key="3">
    <source>
        <dbReference type="Proteomes" id="UP000003167"/>
    </source>
</evidence>
<dbReference type="RefSeq" id="WP_008563602.1">
    <property type="nucleotide sequence ID" value="NZ_JH594500.1"/>
</dbReference>
<dbReference type="Proteomes" id="UP000003167">
    <property type="component" value="Unassembled WGS sequence"/>
</dbReference>
<dbReference type="PANTHER" id="PTHR34580">
    <property type="match status" value="1"/>
</dbReference>
<dbReference type="Pfam" id="PF13280">
    <property type="entry name" value="WYL"/>
    <property type="match status" value="1"/>
</dbReference>
<feature type="domain" description="WYL" evidence="1">
    <location>
        <begin position="121"/>
        <end position="193"/>
    </location>
</feature>
<dbReference type="EMBL" id="AGEK01000002">
    <property type="protein sequence ID" value="EHO75095.1"/>
    <property type="molecule type" value="Genomic_DNA"/>
</dbReference>
<sequence>MTIPAKFKEYIWLVNTIRRARRITFAEINERWVETDMSGGVELARSTFNRHKDAIEDIFGIYIDCDRQNGYQYYIGNDYVLREDSVQNWMLSTLSVNNIISESLSLQERILLQPVPSEGNYLRMAIEAMKKGVRIEVDYRKYGTDTPNHLNFEPYCIKMFKQRWYILGHFHRDATEEKPESDYFGVFSFDRILKMSMTDIKFQIDPDFDAQTYFDECYGVLVGDGTKPERIVIRAYGYERYYIRDLPIHKSQREIGQGENFADFELFIRPTVDLSGHLLSRGNQVKVLSPQWLADELHDMHLEAALMYEPEEENCPQ</sequence>
<dbReference type="PATRIC" id="fig|999422.3.peg.30"/>
<dbReference type="InterPro" id="IPR026881">
    <property type="entry name" value="WYL_dom"/>
</dbReference>
<evidence type="ECO:0000313" key="2">
    <source>
        <dbReference type="EMBL" id="EHO75095.1"/>
    </source>
</evidence>
<name>H1HIN8_9BACT</name>
<dbReference type="PROSITE" id="PS52050">
    <property type="entry name" value="WYL"/>
    <property type="match status" value="1"/>
</dbReference>
<reference evidence="2 3" key="1">
    <citation type="submission" date="2011-12" db="EMBL/GenBank/DDBJ databases">
        <title>The Genome Sequence of Prevotella maculosa OT 289.</title>
        <authorList>
            <consortium name="The Broad Institute Genome Sequencing Platform"/>
            <person name="Earl A."/>
            <person name="Ward D."/>
            <person name="Feldgarden M."/>
            <person name="Gevers D."/>
            <person name="Izard J."/>
            <person name="Blanton J.M."/>
            <person name="Mathney J."/>
            <person name="Tanner A.C."/>
            <person name="Dewhirst F.E."/>
            <person name="Young S.K."/>
            <person name="Zeng Q."/>
            <person name="Gargeya S."/>
            <person name="Fitzgerald M."/>
            <person name="Haas B."/>
            <person name="Abouelleil A."/>
            <person name="Alvarado L."/>
            <person name="Arachchi H.M."/>
            <person name="Berlin A."/>
            <person name="Chapman S.B."/>
            <person name="Gearin G."/>
            <person name="Goldberg J."/>
            <person name="Griggs A."/>
            <person name="Gujja S."/>
            <person name="Hansen M."/>
            <person name="Heiman D."/>
            <person name="Howarth C."/>
            <person name="Larimer J."/>
            <person name="Lui A."/>
            <person name="MacDonald P.J.P."/>
            <person name="McCowen C."/>
            <person name="Montmayeur A."/>
            <person name="Murphy C."/>
            <person name="Neiman D."/>
            <person name="Pearson M."/>
            <person name="Priest M."/>
            <person name="Roberts A."/>
            <person name="Saif S."/>
            <person name="Shea T."/>
            <person name="Sisk P."/>
            <person name="Stolte C."/>
            <person name="Sykes S."/>
            <person name="Wortman J."/>
            <person name="Nusbaum C."/>
            <person name="Birren B."/>
        </authorList>
    </citation>
    <scope>NUCLEOTIDE SEQUENCE [LARGE SCALE GENOMIC DNA]</scope>
    <source>
        <strain evidence="2 3">OT 289</strain>
    </source>
</reference>
<dbReference type="OrthoDB" id="43316at2"/>
<dbReference type="InterPro" id="IPR051534">
    <property type="entry name" value="CBASS_pafABC_assoc_protein"/>
</dbReference>